<evidence type="ECO:0000256" key="2">
    <source>
        <dbReference type="ARBA" id="ARBA00005983"/>
    </source>
</evidence>
<dbReference type="SMART" id="SM00046">
    <property type="entry name" value="DAGKc"/>
    <property type="match status" value="1"/>
</dbReference>
<comment type="caution">
    <text evidence="4">The sequence shown here is derived from an EMBL/GenBank/DDBJ whole genome shotgun (WGS) entry which is preliminary data.</text>
</comment>
<dbReference type="EMBL" id="JBHRZN010000001">
    <property type="protein sequence ID" value="MFC3848977.1"/>
    <property type="molecule type" value="Genomic_DNA"/>
</dbReference>
<dbReference type="EC" id="2.7.1.-" evidence="4"/>
<dbReference type="InterPro" id="IPR017438">
    <property type="entry name" value="ATP-NAD_kinase_N"/>
</dbReference>
<dbReference type="PANTHER" id="PTHR12358:SF106">
    <property type="entry name" value="LIPID KINASE YEGS"/>
    <property type="match status" value="1"/>
</dbReference>
<dbReference type="RefSeq" id="WP_290291518.1">
    <property type="nucleotide sequence ID" value="NZ_CP047211.1"/>
</dbReference>
<gene>
    <name evidence="4" type="ORF">ACFORJ_02185</name>
</gene>
<dbReference type="SUPFAM" id="SSF111331">
    <property type="entry name" value="NAD kinase/diacylglycerol kinase-like"/>
    <property type="match status" value="1"/>
</dbReference>
<keyword evidence="4" id="KW-0418">Kinase</keyword>
<dbReference type="InterPro" id="IPR016064">
    <property type="entry name" value="NAD/diacylglycerol_kinase_sf"/>
</dbReference>
<dbReference type="InterPro" id="IPR050187">
    <property type="entry name" value="Lipid_Phosphate_FormReg"/>
</dbReference>
<organism evidence="4 5">
    <name type="scientific">Corynebacterium hansenii</name>
    <dbReference type="NCBI Taxonomy" id="394964"/>
    <lineage>
        <taxon>Bacteria</taxon>
        <taxon>Bacillati</taxon>
        <taxon>Actinomycetota</taxon>
        <taxon>Actinomycetes</taxon>
        <taxon>Mycobacteriales</taxon>
        <taxon>Corynebacteriaceae</taxon>
        <taxon>Corynebacterium</taxon>
    </lineage>
</organism>
<reference evidence="5" key="1">
    <citation type="journal article" date="2019" name="Int. J. Syst. Evol. Microbiol.">
        <title>The Global Catalogue of Microorganisms (GCM) 10K type strain sequencing project: providing services to taxonomists for standard genome sequencing and annotation.</title>
        <authorList>
            <consortium name="The Broad Institute Genomics Platform"/>
            <consortium name="The Broad Institute Genome Sequencing Center for Infectious Disease"/>
            <person name="Wu L."/>
            <person name="Ma J."/>
        </authorList>
    </citation>
    <scope>NUCLEOTIDE SEQUENCE [LARGE SCALE GENOMIC DNA]</scope>
    <source>
        <strain evidence="5">CCUG 53252</strain>
    </source>
</reference>
<dbReference type="Pfam" id="PF00781">
    <property type="entry name" value="DAGK_cat"/>
    <property type="match status" value="1"/>
</dbReference>
<accession>A0ABV7ZP02</accession>
<dbReference type="InterPro" id="IPR001206">
    <property type="entry name" value="Diacylglycerol_kinase_cat_dom"/>
</dbReference>
<protein>
    <submittedName>
        <fullName evidence="4">Diacylglycerol/lipid kinase family protein</fullName>
        <ecNumber evidence="4">2.7.1.-</ecNumber>
    </submittedName>
</protein>
<keyword evidence="5" id="KW-1185">Reference proteome</keyword>
<comment type="similarity">
    <text evidence="2">Belongs to the diacylglycerol/lipid kinase family.</text>
</comment>
<sequence>MRALLISNPNSTSMTDSLARTVVAELRSVPGVRLRSEFTRHQGHATAIATGLTRADCDLVVCIGGDGTVNEVINGLLGAPPVRAAGDMPALAVIPSGSANVLAGALGLPRDPKLAARVLADLLRSGERRSISVGRAADRWFAVNAGLGLDAEVISRMEDLRASGVSANPLRYVPTGLGAWGRMRARPPRITARADGELLGTDLAMAVVSNSNPWTFLGDLAVVTNPKTKLSGGLGFYGLTSVSGVKGMVAMLRLAGAGRTLWTLLGVADRELRDDDVDDVTLTSPEPLKFQVDGEYVDERAELRITCERDAVEFVAPSETREYGAHVGDRAWWIRLGAMLGRKFRALLLPRRGGRR</sequence>
<dbReference type="Proteomes" id="UP001595751">
    <property type="component" value="Unassembled WGS sequence"/>
</dbReference>
<evidence type="ECO:0000313" key="4">
    <source>
        <dbReference type="EMBL" id="MFC3848977.1"/>
    </source>
</evidence>
<comment type="cofactor">
    <cofactor evidence="1">
        <name>Mg(2+)</name>
        <dbReference type="ChEBI" id="CHEBI:18420"/>
    </cofactor>
</comment>
<evidence type="ECO:0000256" key="1">
    <source>
        <dbReference type="ARBA" id="ARBA00001946"/>
    </source>
</evidence>
<dbReference type="Gene3D" id="2.60.200.40">
    <property type="match status" value="1"/>
</dbReference>
<dbReference type="PANTHER" id="PTHR12358">
    <property type="entry name" value="SPHINGOSINE KINASE"/>
    <property type="match status" value="1"/>
</dbReference>
<proteinExistence type="inferred from homology"/>
<evidence type="ECO:0000313" key="5">
    <source>
        <dbReference type="Proteomes" id="UP001595751"/>
    </source>
</evidence>
<feature type="domain" description="DAGKc" evidence="3">
    <location>
        <begin position="1"/>
        <end position="140"/>
    </location>
</feature>
<name>A0ABV7ZP02_9CORY</name>
<dbReference type="PROSITE" id="PS50146">
    <property type="entry name" value="DAGK"/>
    <property type="match status" value="1"/>
</dbReference>
<dbReference type="GO" id="GO:0016301">
    <property type="term" value="F:kinase activity"/>
    <property type="evidence" value="ECO:0007669"/>
    <property type="project" value="UniProtKB-KW"/>
</dbReference>
<dbReference type="Gene3D" id="3.40.50.10330">
    <property type="entry name" value="Probable inorganic polyphosphate/atp-NAD kinase, domain 1"/>
    <property type="match status" value="1"/>
</dbReference>
<evidence type="ECO:0000259" key="3">
    <source>
        <dbReference type="PROSITE" id="PS50146"/>
    </source>
</evidence>
<keyword evidence="4" id="KW-0808">Transferase</keyword>